<organism evidence="2 3">
    <name type="scientific">Hebeloma cylindrosporum</name>
    <dbReference type="NCBI Taxonomy" id="76867"/>
    <lineage>
        <taxon>Eukaryota</taxon>
        <taxon>Fungi</taxon>
        <taxon>Dikarya</taxon>
        <taxon>Basidiomycota</taxon>
        <taxon>Agaricomycotina</taxon>
        <taxon>Agaricomycetes</taxon>
        <taxon>Agaricomycetidae</taxon>
        <taxon>Agaricales</taxon>
        <taxon>Agaricineae</taxon>
        <taxon>Hymenogastraceae</taxon>
        <taxon>Hebeloma</taxon>
    </lineage>
</organism>
<name>A0A0C3C1J7_HEBCY</name>
<gene>
    <name evidence="2" type="ORF">M413DRAFT_444432</name>
</gene>
<keyword evidence="3" id="KW-1185">Reference proteome</keyword>
<reference evidence="2 3" key="1">
    <citation type="submission" date="2014-04" db="EMBL/GenBank/DDBJ databases">
        <authorList>
            <consortium name="DOE Joint Genome Institute"/>
            <person name="Kuo A."/>
            <person name="Gay G."/>
            <person name="Dore J."/>
            <person name="Kohler A."/>
            <person name="Nagy L.G."/>
            <person name="Floudas D."/>
            <person name="Copeland A."/>
            <person name="Barry K.W."/>
            <person name="Cichocki N."/>
            <person name="Veneault-Fourrey C."/>
            <person name="LaButti K."/>
            <person name="Lindquist E.A."/>
            <person name="Lipzen A."/>
            <person name="Lundell T."/>
            <person name="Morin E."/>
            <person name="Murat C."/>
            <person name="Sun H."/>
            <person name="Tunlid A."/>
            <person name="Henrissat B."/>
            <person name="Grigoriev I.V."/>
            <person name="Hibbett D.S."/>
            <person name="Martin F."/>
            <person name="Nordberg H.P."/>
            <person name="Cantor M.N."/>
            <person name="Hua S.X."/>
        </authorList>
    </citation>
    <scope>NUCLEOTIDE SEQUENCE [LARGE SCALE GENOMIC DNA]</scope>
    <source>
        <strain evidence="3">h7</strain>
    </source>
</reference>
<dbReference type="EMBL" id="KN831777">
    <property type="protein sequence ID" value="KIM42765.1"/>
    <property type="molecule type" value="Genomic_DNA"/>
</dbReference>
<dbReference type="HOGENOM" id="CLU_788839_0_0_1"/>
<evidence type="ECO:0000256" key="1">
    <source>
        <dbReference type="SAM" id="MobiDB-lite"/>
    </source>
</evidence>
<dbReference type="OrthoDB" id="2423195at2759"/>
<evidence type="ECO:0000313" key="3">
    <source>
        <dbReference type="Proteomes" id="UP000053424"/>
    </source>
</evidence>
<feature type="non-terminal residue" evidence="2">
    <location>
        <position position="1"/>
    </location>
</feature>
<dbReference type="Proteomes" id="UP000053424">
    <property type="component" value="Unassembled WGS sequence"/>
</dbReference>
<evidence type="ECO:0000313" key="2">
    <source>
        <dbReference type="EMBL" id="KIM42765.1"/>
    </source>
</evidence>
<dbReference type="STRING" id="686832.A0A0C3C1J7"/>
<accession>A0A0C3C1J7</accession>
<proteinExistence type="predicted"/>
<protein>
    <submittedName>
        <fullName evidence="2">Uncharacterized protein</fullName>
    </submittedName>
</protein>
<dbReference type="AlphaFoldDB" id="A0A0C3C1J7"/>
<sequence>MSARAQQLPVMTASAFALTPILHVSQTQAAPSPFGLPGGQVSARTFPVIVATNGPFTSYPPKHSKEDDERLLYTYASFHEEPFAALNNRGHHNWVVCVLVPIPNIKNPALLALHYMIKYATTCDNGNSTIQTDTILTTEALQEGLVTQNTELSVYHQDESGSAGFAPSMIDHEEALRLSTTLAVKCNDGGEQWSHYIDNQYITPNVRAFDDCHLYVVFRVSEYPSMQTARSLSVKVSATWQKEEVELKAIAAAKKEAEEEAERQAKLEDERRAREAEERQAKKEEREGRQEERRATKEEHQARKEEHQARQEEKRAKEENSVAHAPAVADANLRARINRVIEEKITFAQLGM</sequence>
<feature type="compositionally biased region" description="Basic and acidic residues" evidence="1">
    <location>
        <begin position="261"/>
        <end position="321"/>
    </location>
</feature>
<reference evidence="3" key="2">
    <citation type="submission" date="2015-01" db="EMBL/GenBank/DDBJ databases">
        <title>Evolutionary Origins and Diversification of the Mycorrhizal Mutualists.</title>
        <authorList>
            <consortium name="DOE Joint Genome Institute"/>
            <consortium name="Mycorrhizal Genomics Consortium"/>
            <person name="Kohler A."/>
            <person name="Kuo A."/>
            <person name="Nagy L.G."/>
            <person name="Floudas D."/>
            <person name="Copeland A."/>
            <person name="Barry K.W."/>
            <person name="Cichocki N."/>
            <person name="Veneault-Fourrey C."/>
            <person name="LaButti K."/>
            <person name="Lindquist E.A."/>
            <person name="Lipzen A."/>
            <person name="Lundell T."/>
            <person name="Morin E."/>
            <person name="Murat C."/>
            <person name="Riley R."/>
            <person name="Ohm R."/>
            <person name="Sun H."/>
            <person name="Tunlid A."/>
            <person name="Henrissat B."/>
            <person name="Grigoriev I.V."/>
            <person name="Hibbett D.S."/>
            <person name="Martin F."/>
        </authorList>
    </citation>
    <scope>NUCLEOTIDE SEQUENCE [LARGE SCALE GENOMIC DNA]</scope>
    <source>
        <strain evidence="3">h7</strain>
    </source>
</reference>
<feature type="region of interest" description="Disordered" evidence="1">
    <location>
        <begin position="261"/>
        <end position="333"/>
    </location>
</feature>